<evidence type="ECO:0000256" key="1">
    <source>
        <dbReference type="ARBA" id="ARBA00022737"/>
    </source>
</evidence>
<feature type="compositionally biased region" description="Polar residues" evidence="3">
    <location>
        <begin position="191"/>
        <end position="202"/>
    </location>
</feature>
<evidence type="ECO:0000313" key="5">
    <source>
        <dbReference type="Proteomes" id="UP000016931"/>
    </source>
</evidence>
<dbReference type="eggNOG" id="KOG0819">
    <property type="taxonomic scope" value="Eukaryota"/>
</dbReference>
<dbReference type="GO" id="GO:0005509">
    <property type="term" value="F:calcium ion binding"/>
    <property type="evidence" value="ECO:0007669"/>
    <property type="project" value="InterPro"/>
</dbReference>
<protein>
    <submittedName>
        <fullName evidence="4">Annexin</fullName>
    </submittedName>
</protein>
<dbReference type="AlphaFoldDB" id="M3C7T8"/>
<feature type="compositionally biased region" description="Gly residues" evidence="3">
    <location>
        <begin position="343"/>
        <end position="353"/>
    </location>
</feature>
<dbReference type="GO" id="GO:0001786">
    <property type="term" value="F:phosphatidylserine binding"/>
    <property type="evidence" value="ECO:0007669"/>
    <property type="project" value="TreeGrafter"/>
</dbReference>
<dbReference type="GO" id="GO:0005634">
    <property type="term" value="C:nucleus"/>
    <property type="evidence" value="ECO:0007669"/>
    <property type="project" value="TreeGrafter"/>
</dbReference>
<dbReference type="InterPro" id="IPR018502">
    <property type="entry name" value="Annexin_repeat"/>
</dbReference>
<dbReference type="PANTHER" id="PTHR10502:SF107">
    <property type="entry name" value="ANNEXIN ANXC4 (AFU_ORTHOLOGUE AFUA_3G07020)"/>
    <property type="match status" value="1"/>
</dbReference>
<gene>
    <name evidence="4" type="ORF">SEPMUDRAFT_152283</name>
</gene>
<dbReference type="SUPFAM" id="SSF47874">
    <property type="entry name" value="Annexin"/>
    <property type="match status" value="1"/>
</dbReference>
<dbReference type="GO" id="GO:0012506">
    <property type="term" value="C:vesicle membrane"/>
    <property type="evidence" value="ECO:0007669"/>
    <property type="project" value="TreeGrafter"/>
</dbReference>
<dbReference type="SMART" id="SM00335">
    <property type="entry name" value="ANX"/>
    <property type="match status" value="2"/>
</dbReference>
<feature type="compositionally biased region" description="Low complexity" evidence="3">
    <location>
        <begin position="211"/>
        <end position="222"/>
    </location>
</feature>
<dbReference type="GO" id="GO:0005737">
    <property type="term" value="C:cytoplasm"/>
    <property type="evidence" value="ECO:0007669"/>
    <property type="project" value="TreeGrafter"/>
</dbReference>
<reference evidence="4 5" key="1">
    <citation type="journal article" date="2012" name="PLoS Pathog.">
        <title>Diverse lifestyles and strategies of plant pathogenesis encoded in the genomes of eighteen Dothideomycetes fungi.</title>
        <authorList>
            <person name="Ohm R.A."/>
            <person name="Feau N."/>
            <person name="Henrissat B."/>
            <person name="Schoch C.L."/>
            <person name="Horwitz B.A."/>
            <person name="Barry K.W."/>
            <person name="Condon B.J."/>
            <person name="Copeland A.C."/>
            <person name="Dhillon B."/>
            <person name="Glaser F."/>
            <person name="Hesse C.N."/>
            <person name="Kosti I."/>
            <person name="LaButti K."/>
            <person name="Lindquist E.A."/>
            <person name="Lucas S."/>
            <person name="Salamov A.A."/>
            <person name="Bradshaw R.E."/>
            <person name="Ciuffetti L."/>
            <person name="Hamelin R.C."/>
            <person name="Kema G.H.J."/>
            <person name="Lawrence C."/>
            <person name="Scott J.A."/>
            <person name="Spatafora J.W."/>
            <person name="Turgeon B.G."/>
            <person name="de Wit P.J.G.M."/>
            <person name="Zhong S."/>
            <person name="Goodwin S.B."/>
            <person name="Grigoriev I.V."/>
        </authorList>
    </citation>
    <scope>NUCLEOTIDE SEQUENCE [LARGE SCALE GENOMIC DNA]</scope>
    <source>
        <strain evidence="4 5">SO2202</strain>
    </source>
</reference>
<feature type="region of interest" description="Disordered" evidence="3">
    <location>
        <begin position="97"/>
        <end position="262"/>
    </location>
</feature>
<organism evidence="4 5">
    <name type="scientific">Sphaerulina musiva (strain SO2202)</name>
    <name type="common">Poplar stem canker fungus</name>
    <name type="synonym">Septoria musiva</name>
    <dbReference type="NCBI Taxonomy" id="692275"/>
    <lineage>
        <taxon>Eukaryota</taxon>
        <taxon>Fungi</taxon>
        <taxon>Dikarya</taxon>
        <taxon>Ascomycota</taxon>
        <taxon>Pezizomycotina</taxon>
        <taxon>Dothideomycetes</taxon>
        <taxon>Dothideomycetidae</taxon>
        <taxon>Mycosphaerellales</taxon>
        <taxon>Mycosphaerellaceae</taxon>
        <taxon>Sphaerulina</taxon>
    </lineage>
</organism>
<dbReference type="GO" id="GO:0005544">
    <property type="term" value="F:calcium-dependent phospholipid binding"/>
    <property type="evidence" value="ECO:0007669"/>
    <property type="project" value="InterPro"/>
</dbReference>
<dbReference type="InterPro" id="IPR037104">
    <property type="entry name" value="Annexin_sf"/>
</dbReference>
<dbReference type="OMA" id="FREFMCE"/>
<dbReference type="OrthoDB" id="2134400at2759"/>
<accession>M3C7T8</accession>
<proteinExistence type="predicted"/>
<dbReference type="GO" id="GO:0005886">
    <property type="term" value="C:plasma membrane"/>
    <property type="evidence" value="ECO:0007669"/>
    <property type="project" value="TreeGrafter"/>
</dbReference>
<dbReference type="Gene3D" id="1.10.220.10">
    <property type="entry name" value="Annexin"/>
    <property type="match status" value="4"/>
</dbReference>
<evidence type="ECO:0000313" key="4">
    <source>
        <dbReference type="EMBL" id="EMF07950.1"/>
    </source>
</evidence>
<feature type="region of interest" description="Disordered" evidence="3">
    <location>
        <begin position="1"/>
        <end position="40"/>
    </location>
</feature>
<name>M3C7T8_SPHMS</name>
<dbReference type="Proteomes" id="UP000016931">
    <property type="component" value="Unassembled WGS sequence"/>
</dbReference>
<feature type="region of interest" description="Disordered" evidence="3">
    <location>
        <begin position="340"/>
        <end position="360"/>
    </location>
</feature>
<evidence type="ECO:0000256" key="3">
    <source>
        <dbReference type="SAM" id="MobiDB-lite"/>
    </source>
</evidence>
<feature type="compositionally biased region" description="Basic and acidic residues" evidence="3">
    <location>
        <begin position="1"/>
        <end position="10"/>
    </location>
</feature>
<dbReference type="Pfam" id="PF00191">
    <property type="entry name" value="Annexin"/>
    <property type="match status" value="1"/>
</dbReference>
<dbReference type="GeneID" id="27904487"/>
<dbReference type="STRING" id="692275.M3C7T8"/>
<dbReference type="EMBL" id="KB456272">
    <property type="protein sequence ID" value="EMF07950.1"/>
    <property type="molecule type" value="Genomic_DNA"/>
</dbReference>
<dbReference type="PROSITE" id="PS51897">
    <property type="entry name" value="ANNEXIN_2"/>
    <property type="match status" value="1"/>
</dbReference>
<evidence type="ECO:0000256" key="2">
    <source>
        <dbReference type="ARBA" id="ARBA00023216"/>
    </source>
</evidence>
<keyword evidence="5" id="KW-1185">Reference proteome</keyword>
<dbReference type="RefSeq" id="XP_016756071.1">
    <property type="nucleotide sequence ID" value="XM_016907350.1"/>
</dbReference>
<feature type="compositionally biased region" description="Pro residues" evidence="3">
    <location>
        <begin position="105"/>
        <end position="115"/>
    </location>
</feature>
<feature type="region of interest" description="Disordered" evidence="3">
    <location>
        <begin position="291"/>
        <end position="316"/>
    </location>
</feature>
<keyword evidence="1" id="KW-0677">Repeat</keyword>
<dbReference type="PANTHER" id="PTHR10502">
    <property type="entry name" value="ANNEXIN"/>
    <property type="match status" value="1"/>
</dbReference>
<dbReference type="HOGENOM" id="CLU_012466_0_0_1"/>
<sequence>MSTLHVTDRSRRGRSSSRSGRDRSRSRSNVRAPEAPEVPRQYAYLNLPLPTASAVPAAAAAAAVNNMNGSTAYPVYDVRSPHQTTPAASRYLPTTASTSQYAPPLSAPAPAPAPYAPHQSTPYPADDAGLTMAGFADFPPEQRPGYVPSQGAYMPRFPRRASDEDDLAYGSESSKASALRGRQQEPLSRHASYTSSAAQRYTPTAPVESRPPAQQYQYSQPPEKAKYSAKPNVLPTQPTYIATPPDPPRPNLRYNPTPAVRPYEQLPRTYSNESYNRDHGAQVVDITPGRAKVDRKTSSTIHHRLSTSDLPTQPPIGLAPQGLGSRMERLSVSGNRPDMQSLGFGGGAGGGGGLPPPSPMLEAYHGTYQSISPMPLAMRPDDDLDVEDLPPLSPLPVRTSGSSRLDADLAKRDSQGKKRVIMYDPEEDAKKIASALSHRTGKIDADLICDVLPHLTHDQVMEVRKEYKKQVKVQGKGVNMGKHINMKLTGNFGKAVYVCAMGKFESEGYWANFFYQTHGSRRELLIEALTGRSNADIRMIKDEFKDKRYSDDLVKCMEKELKMDKFRTAILMVLEERRQEEQDVYPVEYLHRDVDTLYRSIAAERGGETAMLEIIVRRSDAHLREVLRVYERTFGDNFARAALKKSNNLVGEVIAHILNGVINRPARDALLLQHAIQDIVEKNRDDELRYELLISRLVRMHWDKAHMLRVKREYYDKYRQTLEDAIEEATRGDFREFMCELCDPKGVKQ</sequence>
<feature type="region of interest" description="Disordered" evidence="3">
    <location>
        <begin position="372"/>
        <end position="411"/>
    </location>
</feature>
<keyword evidence="2" id="KW-0041">Annexin</keyword>